<protein>
    <submittedName>
        <fullName evidence="5">Cytochrome P450 family protein</fullName>
    </submittedName>
</protein>
<dbReference type="PRINTS" id="PR00385">
    <property type="entry name" value="P450"/>
</dbReference>
<evidence type="ECO:0000256" key="4">
    <source>
        <dbReference type="SAM" id="SignalP"/>
    </source>
</evidence>
<evidence type="ECO:0000256" key="3">
    <source>
        <dbReference type="ARBA" id="ARBA00022989"/>
    </source>
</evidence>
<name>Q7G4T9_ORYSJ</name>
<dbReference type="Pfam" id="PF00067">
    <property type="entry name" value="p450"/>
    <property type="match status" value="1"/>
</dbReference>
<evidence type="ECO:0000313" key="5">
    <source>
        <dbReference type="EMBL" id="AAP52491.2"/>
    </source>
</evidence>
<keyword evidence="4" id="KW-0732">Signal</keyword>
<sequence>MASFLLVSIMLSLLLVLFSHLLQRIAAARRRLPPGPCPLPLIGNLLDIGDLPHRSFARLAERYGPLMTVRLGAATCVVASSPATARAVLQTHNASLAGRGRQDAWHAGGHAENSVFVLPPGRKWRLLRKLGAAHLFSRRKLAELAPLRDEIVGGLLRRVAERADHRGGAPVNVGRLALAANVELLWRSVFSTRLDAATLDVLCDVAREAAVLLGTPNVSDFFPAVAALDLQGLRRRLAELMKNTYRLVDAQIDHRMRCRELRGGRGGEAMDLLDVLLDMSEQEREDGDDEVINRDLMRALLTDLFVGGSDSTATTVEWAMAELLQNPEIMKTLQQEIKMVLGTRSQVEESDIGQLPYLQAIVKETLRLHPIVPLRLYEAERTVEIEGHTIPKGSKVIVNAWAIHQSVKVWIQPEKFLPKRFITKDIDFAVPMNMERLAMKQHKMNNYVNVWKPAMLVENELQEHQRKNQRNFGTSCMPRKINITGLAKPSFSYYTTAKSLIEQAPTISEDENNGDDNGATFTQATMERTRRHLEKDLEPWRIIKDMQVKVEAQTKPTSSAIQSP</sequence>
<accession>Q7G4T9</accession>
<dbReference type="AlphaFoldDB" id="Q7G4T9"/>
<dbReference type="InterPro" id="IPR001128">
    <property type="entry name" value="Cyt_P450"/>
</dbReference>
<reference evidence="5" key="3">
    <citation type="submission" date="2006-07" db="EMBL/GenBank/DDBJ databases">
        <authorList>
            <person name="Buell R."/>
        </authorList>
    </citation>
    <scope>NUCLEOTIDE SEQUENCE</scope>
</reference>
<feature type="signal peptide" evidence="4">
    <location>
        <begin position="1"/>
        <end position="27"/>
    </location>
</feature>
<evidence type="ECO:0000256" key="1">
    <source>
        <dbReference type="ARBA" id="ARBA00010617"/>
    </source>
</evidence>
<keyword evidence="3" id="KW-1133">Transmembrane helix</keyword>
<reference evidence="5" key="2">
    <citation type="submission" date="2003-05" db="EMBL/GenBank/DDBJ databases">
        <authorList>
            <person name="Buell C.R."/>
            <person name="Wing R.A."/>
            <person name="McCombie W.R."/>
            <person name="Messing J."/>
            <person name="Yuan Q."/>
            <person name="Ouyang S."/>
        </authorList>
    </citation>
    <scope>NUCLEOTIDE SEQUENCE</scope>
</reference>
<organism evidence="5">
    <name type="scientific">Oryza sativa subsp. japonica</name>
    <name type="common">Rice</name>
    <dbReference type="NCBI Taxonomy" id="39947"/>
    <lineage>
        <taxon>Eukaryota</taxon>
        <taxon>Viridiplantae</taxon>
        <taxon>Streptophyta</taxon>
        <taxon>Embryophyta</taxon>
        <taxon>Tracheophyta</taxon>
        <taxon>Spermatophyta</taxon>
        <taxon>Magnoliopsida</taxon>
        <taxon>Liliopsida</taxon>
        <taxon>Poales</taxon>
        <taxon>Poaceae</taxon>
        <taxon>BOP clade</taxon>
        <taxon>Oryzoideae</taxon>
        <taxon>Oryzeae</taxon>
        <taxon>Oryzinae</taxon>
        <taxon>Oryza</taxon>
        <taxon>Oryza sativa</taxon>
    </lineage>
</organism>
<dbReference type="PANTHER" id="PTHR47950">
    <property type="entry name" value="CYTOCHROME P450, FAMILY 76, SUBFAMILY C, POLYPEPTIDE 5-RELATED"/>
    <property type="match status" value="1"/>
</dbReference>
<dbReference type="SUPFAM" id="SSF48264">
    <property type="entry name" value="Cytochrome P450"/>
    <property type="match status" value="1"/>
</dbReference>
<dbReference type="EMBL" id="DP000086">
    <property type="protein sequence ID" value="AAP52491.2"/>
    <property type="molecule type" value="Genomic_DNA"/>
</dbReference>
<dbReference type="PRINTS" id="PR00463">
    <property type="entry name" value="EP450I"/>
</dbReference>
<dbReference type="Gene3D" id="1.10.630.10">
    <property type="entry name" value="Cytochrome P450"/>
    <property type="match status" value="1"/>
</dbReference>
<dbReference type="PANTHER" id="PTHR47950:SF7">
    <property type="entry name" value="OS12G0196700 PROTEIN"/>
    <property type="match status" value="1"/>
</dbReference>
<dbReference type="InterPro" id="IPR002401">
    <property type="entry name" value="Cyt_P450_E_grp-I"/>
</dbReference>
<dbReference type="InterPro" id="IPR036396">
    <property type="entry name" value="Cyt_P450_sf"/>
</dbReference>
<dbReference type="GO" id="GO:0016705">
    <property type="term" value="F:oxidoreductase activity, acting on paired donors, with incorporation or reduction of molecular oxygen"/>
    <property type="evidence" value="ECO:0007669"/>
    <property type="project" value="InterPro"/>
</dbReference>
<comment type="similarity">
    <text evidence="1">Belongs to the cytochrome P450 family.</text>
</comment>
<keyword evidence="3" id="KW-0472">Membrane</keyword>
<dbReference type="GO" id="GO:0004497">
    <property type="term" value="F:monooxygenase activity"/>
    <property type="evidence" value="ECO:0007669"/>
    <property type="project" value="InterPro"/>
</dbReference>
<proteinExistence type="inferred from homology"/>
<dbReference type="GO" id="GO:0020037">
    <property type="term" value="F:heme binding"/>
    <property type="evidence" value="ECO:0007669"/>
    <property type="project" value="InterPro"/>
</dbReference>
<dbReference type="GO" id="GO:0005506">
    <property type="term" value="F:iron ion binding"/>
    <property type="evidence" value="ECO:0007669"/>
    <property type="project" value="InterPro"/>
</dbReference>
<gene>
    <name evidence="5" type="ordered locus">LOC_Os10g10720</name>
</gene>
<evidence type="ECO:0000256" key="2">
    <source>
        <dbReference type="ARBA" id="ARBA00022692"/>
    </source>
</evidence>
<reference evidence="5" key="1">
    <citation type="journal article" date="2003" name="Science">
        <title>In-depth view of structure, activity, and evolution of rice chromosome 10.</title>
        <authorList>
            <consortium name="Rice Chromosome 10 Sequencing Consortium"/>
        </authorList>
    </citation>
    <scope>NUCLEOTIDE SEQUENCE [LARGE SCALE GENOMIC DNA]</scope>
</reference>
<feature type="chain" id="PRO_5004287429" evidence="4">
    <location>
        <begin position="28"/>
        <end position="564"/>
    </location>
</feature>
<keyword evidence="2" id="KW-0812">Transmembrane</keyword>